<evidence type="ECO:0000256" key="4">
    <source>
        <dbReference type="ARBA" id="ARBA00022490"/>
    </source>
</evidence>
<evidence type="ECO:0000256" key="9">
    <source>
        <dbReference type="ARBA" id="ARBA00049244"/>
    </source>
</evidence>
<evidence type="ECO:0000256" key="8">
    <source>
        <dbReference type="ARBA" id="ARBA00022932"/>
    </source>
</evidence>
<evidence type="ECO:0000259" key="10">
    <source>
        <dbReference type="SMART" id="SM00481"/>
    </source>
</evidence>
<organism evidence="11 12">
    <name type="scientific">OM182 bacterium BACL3 MAG-120619-bin3</name>
    <dbReference type="NCBI Taxonomy" id="1655593"/>
    <lineage>
        <taxon>Bacteria</taxon>
        <taxon>Pseudomonadati</taxon>
        <taxon>Pseudomonadota</taxon>
        <taxon>Gammaproteobacteria</taxon>
        <taxon>OMG group</taxon>
        <taxon>OM182 clade</taxon>
    </lineage>
</organism>
<dbReference type="InterPro" id="IPR004365">
    <property type="entry name" value="NA-bd_OB_tRNA"/>
</dbReference>
<dbReference type="Gene3D" id="1.10.10.1600">
    <property type="entry name" value="Bacterial DNA polymerase III alpha subunit, thumb domain"/>
    <property type="match status" value="1"/>
</dbReference>
<dbReference type="NCBIfam" id="TIGR00594">
    <property type="entry name" value="polc"/>
    <property type="match status" value="1"/>
</dbReference>
<dbReference type="Pfam" id="PF14579">
    <property type="entry name" value="HHH_6"/>
    <property type="match status" value="1"/>
</dbReference>
<dbReference type="InterPro" id="IPR049821">
    <property type="entry name" value="PolIIIA_DnaE1_PHP"/>
</dbReference>
<dbReference type="NCBIfam" id="NF004226">
    <property type="entry name" value="PRK05673.1"/>
    <property type="match status" value="1"/>
</dbReference>
<keyword evidence="7" id="KW-0235">DNA replication</keyword>
<accession>A0A0R2T7T8</accession>
<evidence type="ECO:0000256" key="6">
    <source>
        <dbReference type="ARBA" id="ARBA00022695"/>
    </source>
</evidence>
<dbReference type="InterPro" id="IPR004013">
    <property type="entry name" value="PHP_dom"/>
</dbReference>
<dbReference type="Proteomes" id="UP000051242">
    <property type="component" value="Unassembled WGS sequence"/>
</dbReference>
<dbReference type="Gene3D" id="1.10.150.870">
    <property type="match status" value="1"/>
</dbReference>
<dbReference type="InterPro" id="IPR003141">
    <property type="entry name" value="Pol/His_phosphatase_N"/>
</dbReference>
<keyword evidence="4" id="KW-0963">Cytoplasm</keyword>
<dbReference type="GO" id="GO:0005737">
    <property type="term" value="C:cytoplasm"/>
    <property type="evidence" value="ECO:0007669"/>
    <property type="project" value="UniProtKB-SubCell"/>
</dbReference>
<dbReference type="GO" id="GO:0003676">
    <property type="term" value="F:nucleic acid binding"/>
    <property type="evidence" value="ECO:0007669"/>
    <property type="project" value="InterPro"/>
</dbReference>
<dbReference type="Pfam" id="PF02811">
    <property type="entry name" value="PHP"/>
    <property type="match status" value="1"/>
</dbReference>
<dbReference type="PANTHER" id="PTHR32294">
    <property type="entry name" value="DNA POLYMERASE III SUBUNIT ALPHA"/>
    <property type="match status" value="1"/>
</dbReference>
<dbReference type="Gene3D" id="3.20.20.140">
    <property type="entry name" value="Metal-dependent hydrolases"/>
    <property type="match status" value="1"/>
</dbReference>
<dbReference type="EMBL" id="LICD01000024">
    <property type="protein sequence ID" value="KRO83092.1"/>
    <property type="molecule type" value="Genomic_DNA"/>
</dbReference>
<dbReference type="InterPro" id="IPR011708">
    <property type="entry name" value="DNA_pol3_alpha_NTPase_dom"/>
</dbReference>
<dbReference type="InterPro" id="IPR016195">
    <property type="entry name" value="Pol/histidinol_Pase-like"/>
</dbReference>
<dbReference type="SUPFAM" id="SSF89550">
    <property type="entry name" value="PHP domain-like"/>
    <property type="match status" value="1"/>
</dbReference>
<reference evidence="11 12" key="1">
    <citation type="submission" date="2015-10" db="EMBL/GenBank/DDBJ databases">
        <title>Metagenome-Assembled Genomes uncover a global brackish microbiome.</title>
        <authorList>
            <person name="Hugerth L.W."/>
            <person name="Larsson J."/>
            <person name="Alneberg J."/>
            <person name="Lindh M.V."/>
            <person name="Legrand C."/>
            <person name="Pinhassi J."/>
            <person name="Andersson A.F."/>
        </authorList>
    </citation>
    <scope>NUCLEOTIDE SEQUENCE [LARGE SCALE GENOMIC DNA]</scope>
    <source>
        <strain evidence="11">BACL22 MAG-120619-bin3</strain>
    </source>
</reference>
<evidence type="ECO:0000256" key="5">
    <source>
        <dbReference type="ARBA" id="ARBA00022679"/>
    </source>
</evidence>
<proteinExistence type="predicted"/>
<dbReference type="EC" id="2.7.7.7" evidence="2"/>
<dbReference type="AlphaFoldDB" id="A0A0R2T7T8"/>
<keyword evidence="5" id="KW-0808">Transferase</keyword>
<dbReference type="InterPro" id="IPR029460">
    <property type="entry name" value="DNAPol_HHH"/>
</dbReference>
<sequence>MSDSPESPKQHPLASDSTLGFVHLRLHTEFSIVDGLVRIKPLLARARELAMPAIAVTDLANMFGLIKFYSGAIKEGIKPICGCDVLVKGEEGAADTRLLLLAKDREGYLNISRLISTIYTENPNRSDASLRFDQLAAYSEGVIALSGGQFSDIGASLLEGDYAKAVECLARWEAIFPSSFYLELQRVGRDREEDYIDAALDLAAETRTPVVATNDVRFIKQDDFEAHEVRVCINDRRTLDDPRRSREYTDQQYLKDSAEMLALFEDIPSALENSLEIAKRCSLSLDLGTPRLPNYPVPDGLTMEDFFSQISADGLKVRLANLYGEDYAAREGIALYWERLEFELKIINQMGFAGYFLIVMEFIQWSKDNGIPVGPGRGSGAGSIVAYALKITDLDPLKYDLLFERFLNPERVSMPDFDVDFCMEGRDRVIQHVAELYGKEAVSQIITFGTLAAKAVVRDVARVQGKPYALADKLSKLIPFEPGMTLTKAFEEEPELGVFVDSDEEAQEIIEMAFKLEGITRNVGKHAGGVVIAPTKLTDFTPLYTDEAGQGLVTQFDKNDVETAGLVKFDFLGLRTLTIIDWAVKMINGRREEGAPELNIDHLELNDERVYKLLQSGETTAIFQLESRGMKELIKKQVPNCFEDIIALVALFRPGPLQSGMVDDFIDRKHGRTKVLYPHPELEPVLSNTYGVILYQEQVMQIAQVLGNYTLGGADILRKAMGKKNPDEMAKQRVLFTEGAIKRNIESDLAESIFDLMEKFAGYGFNKSHSAAYALVSYQTAWLKTHYPSYFMAAVLSADMQNTDKVVTLIDECRAMGLKIVPPDINKGQFNFTVNQADEIVYGLGAIKGLGEGPVGGILEARKNGPFASMLELCQRVDSQQLNRRTLEAMVKAGALDSLVEGVPDFVRAKLSELLPQAMKAADQANKNAESGVADMFGEIAPEGTATSDVSFETKKIKPWAEQERLKAEKETLGLYLSGHPIDEYLGELSHLSRDRLSSLRPERAPQPVAGLLIDIRTMRNKAGDTIAFLTLDDRSARFEIRLFAKEYERFRDILQKDQILIVDCTVSMDDYSGGMQGRGKEVMTLEQARQRRARSITLSLRSDALAVGFSERLAEMLESHRLKPSNSVQSPPFGSAAAAPNLGDSEDGSLGCGIAISYQREASKGCIMLSNEWRVAPSNELVQRLRSEYGRRNVVVDY</sequence>
<dbReference type="FunFam" id="1.10.150.870:FF:000001">
    <property type="entry name" value="DNA polymerase III subunit alpha"/>
    <property type="match status" value="1"/>
</dbReference>
<dbReference type="GO" id="GO:0006260">
    <property type="term" value="P:DNA replication"/>
    <property type="evidence" value="ECO:0007669"/>
    <property type="project" value="UniProtKB-KW"/>
</dbReference>
<dbReference type="GO" id="GO:0003887">
    <property type="term" value="F:DNA-directed DNA polymerase activity"/>
    <property type="evidence" value="ECO:0007669"/>
    <property type="project" value="UniProtKB-KW"/>
</dbReference>
<dbReference type="CDD" id="cd04485">
    <property type="entry name" value="DnaE_OBF"/>
    <property type="match status" value="1"/>
</dbReference>
<evidence type="ECO:0000256" key="2">
    <source>
        <dbReference type="ARBA" id="ARBA00012417"/>
    </source>
</evidence>
<evidence type="ECO:0000256" key="1">
    <source>
        <dbReference type="ARBA" id="ARBA00004496"/>
    </source>
</evidence>
<evidence type="ECO:0000256" key="3">
    <source>
        <dbReference type="ARBA" id="ARBA00019114"/>
    </source>
</evidence>
<dbReference type="SMART" id="SM00481">
    <property type="entry name" value="POLIIIAc"/>
    <property type="match status" value="1"/>
</dbReference>
<comment type="caution">
    <text evidence="11">The sequence shown here is derived from an EMBL/GenBank/DDBJ whole genome shotgun (WGS) entry which is preliminary data.</text>
</comment>
<dbReference type="FunFam" id="1.10.10.1600:FF:000001">
    <property type="entry name" value="DNA polymerase III subunit alpha"/>
    <property type="match status" value="1"/>
</dbReference>
<dbReference type="InterPro" id="IPR004805">
    <property type="entry name" value="DnaE2/DnaE/PolC"/>
</dbReference>
<feature type="domain" description="Polymerase/histidinol phosphatase N-terminal" evidence="10">
    <location>
        <begin position="22"/>
        <end position="89"/>
    </location>
</feature>
<comment type="catalytic activity">
    <reaction evidence="9">
        <text>DNA(n) + a 2'-deoxyribonucleoside 5'-triphosphate = DNA(n+1) + diphosphate</text>
        <dbReference type="Rhea" id="RHEA:22508"/>
        <dbReference type="Rhea" id="RHEA-COMP:17339"/>
        <dbReference type="Rhea" id="RHEA-COMP:17340"/>
        <dbReference type="ChEBI" id="CHEBI:33019"/>
        <dbReference type="ChEBI" id="CHEBI:61560"/>
        <dbReference type="ChEBI" id="CHEBI:173112"/>
        <dbReference type="EC" id="2.7.7.7"/>
    </reaction>
</comment>
<dbReference type="InterPro" id="IPR040982">
    <property type="entry name" value="DNA_pol3_finger"/>
</dbReference>
<evidence type="ECO:0000256" key="7">
    <source>
        <dbReference type="ARBA" id="ARBA00022705"/>
    </source>
</evidence>
<comment type="subcellular location">
    <subcellularLocation>
        <location evidence="1">Cytoplasm</location>
    </subcellularLocation>
</comment>
<dbReference type="Pfam" id="PF17657">
    <property type="entry name" value="DNA_pol3_finger"/>
    <property type="match status" value="1"/>
</dbReference>
<evidence type="ECO:0000313" key="11">
    <source>
        <dbReference type="EMBL" id="KRO83092.1"/>
    </source>
</evidence>
<dbReference type="PANTHER" id="PTHR32294:SF0">
    <property type="entry name" value="DNA POLYMERASE III SUBUNIT ALPHA"/>
    <property type="match status" value="1"/>
</dbReference>
<dbReference type="CDD" id="cd07433">
    <property type="entry name" value="PHP_PolIIIA_DnaE1"/>
    <property type="match status" value="1"/>
</dbReference>
<keyword evidence="6" id="KW-0548">Nucleotidyltransferase</keyword>
<dbReference type="InterPro" id="IPR041931">
    <property type="entry name" value="DNA_pol3_alpha_thumb_dom"/>
</dbReference>
<dbReference type="Pfam" id="PF07733">
    <property type="entry name" value="DNA_pol3_alpha"/>
    <property type="match status" value="1"/>
</dbReference>
<name>A0A0R2T7T8_9GAMM</name>
<protein>
    <recommendedName>
        <fullName evidence="3">DNA polymerase III subunit alpha</fullName>
        <ecNumber evidence="2">2.7.7.7</ecNumber>
    </recommendedName>
</protein>
<dbReference type="Pfam" id="PF01336">
    <property type="entry name" value="tRNA_anti-codon"/>
    <property type="match status" value="1"/>
</dbReference>
<gene>
    <name evidence="11" type="ORF">ABR85_12090</name>
</gene>
<dbReference type="GO" id="GO:0008408">
    <property type="term" value="F:3'-5' exonuclease activity"/>
    <property type="evidence" value="ECO:0007669"/>
    <property type="project" value="InterPro"/>
</dbReference>
<keyword evidence="8" id="KW-0239">DNA-directed DNA polymerase</keyword>
<evidence type="ECO:0000313" key="12">
    <source>
        <dbReference type="Proteomes" id="UP000051242"/>
    </source>
</evidence>